<accession>A0A445IBL3</accession>
<dbReference type="AlphaFoldDB" id="A0A445IBL3"/>
<dbReference type="EMBL" id="QZWG01000011">
    <property type="protein sequence ID" value="RZB83440.1"/>
    <property type="molecule type" value="Genomic_DNA"/>
</dbReference>
<feature type="compositionally biased region" description="Basic and acidic residues" evidence="1">
    <location>
        <begin position="169"/>
        <end position="187"/>
    </location>
</feature>
<reference evidence="2 3" key="1">
    <citation type="submission" date="2018-09" db="EMBL/GenBank/DDBJ databases">
        <title>A high-quality reference genome of wild soybean provides a powerful tool to mine soybean genomes.</title>
        <authorList>
            <person name="Xie M."/>
            <person name="Chung C.Y.L."/>
            <person name="Li M.-W."/>
            <person name="Wong F.-L."/>
            <person name="Chan T.-F."/>
            <person name="Lam H.-M."/>
        </authorList>
    </citation>
    <scope>NUCLEOTIDE SEQUENCE [LARGE SCALE GENOMIC DNA]</scope>
    <source>
        <strain evidence="3">cv. W05</strain>
        <tissue evidence="2">Hypocotyl of etiolated seedlings</tissue>
    </source>
</reference>
<evidence type="ECO:0000313" key="2">
    <source>
        <dbReference type="EMBL" id="RZB83440.1"/>
    </source>
</evidence>
<dbReference type="PANTHER" id="PTHR47877">
    <property type="entry name" value="LATE EMBRYOGENESIS ABUNDANT DOMAIN-CONTAINING PROTEIN / LEA DOMAIN-CONTAINING PROTEIN"/>
    <property type="match status" value="1"/>
</dbReference>
<dbReference type="GO" id="GO:0009631">
    <property type="term" value="P:cold acclimation"/>
    <property type="evidence" value="ECO:0007669"/>
    <property type="project" value="TreeGrafter"/>
</dbReference>
<feature type="region of interest" description="Disordered" evidence="1">
    <location>
        <begin position="105"/>
        <end position="262"/>
    </location>
</feature>
<feature type="compositionally biased region" description="Basic and acidic residues" evidence="1">
    <location>
        <begin position="111"/>
        <end position="161"/>
    </location>
</feature>
<comment type="caution">
    <text evidence="2">The sequence shown here is derived from an EMBL/GenBank/DDBJ whole genome shotgun (WGS) entry which is preliminary data.</text>
</comment>
<sequence>MASEQLARRENTTTEKEIHVEKHRVPKMATHFEHLAEQAKESDITAGKDTPQGSIEALQAGERVKDHAGKAMGDIGGRGKARETHELGAHFESLADKVTDHAAANVVGNKESQREARGGVRDVGKFEMRTEGGEKGNKDRPELKTRTREVIGRTEKERGRESGGQVVAEKGRETETARGRVGAENEGARTTAVITCTLEKGGGTQKPIREEERESESERSAWEQISNYSDQATQGVKEKYERAKQAASETLNTTTQTAQEKSAQAKNLAAQAKDATLEKGQQGYAVTKDTISSAAKTASEKTAPVAEKAKDYTLQAAEKAKSAGGTTASYVGEKAVQAKDVAVESGKSAAGYAAKVAADLRDKATAVGWAAAHFSAEKTVEGTKAAAHVVEGAAGYAGHKAAELASMSAGAVKGLAASAGETAKEYTAKKKEEAQRELEAKKPSQPQEAEERPSEGIGETVRQYAQKPKPSEGNPQKEGTGSIVFTAIGETVSSAGEKVKKPFKNTMGGESEGGGGKEEGKSVIGKSLTSIGEKLGDAKQREELLDNVTGNITEGGGEVLGAVGETVAEIGQNMMKPAEIVQERAHVRQAGGVLDAIGETIAEIAETTRVMVSGEDERVLRQSVVLETRVTGRAKHEEGSHGA</sequence>
<gene>
    <name evidence="2" type="ORF">D0Y65_032125</name>
</gene>
<dbReference type="Proteomes" id="UP000289340">
    <property type="component" value="Chromosome 11"/>
</dbReference>
<dbReference type="Gramene" id="XM_028332587.1">
    <property type="protein sequence ID" value="XP_028188388.1"/>
    <property type="gene ID" value="LOC114374869"/>
</dbReference>
<evidence type="ECO:0000313" key="3">
    <source>
        <dbReference type="Proteomes" id="UP000289340"/>
    </source>
</evidence>
<protein>
    <submittedName>
        <fullName evidence="2">Seed biotin-containing protein SBP65</fullName>
    </submittedName>
</protein>
<feature type="region of interest" description="Disordered" evidence="1">
    <location>
        <begin position="426"/>
        <end position="480"/>
    </location>
</feature>
<dbReference type="SMR" id="A0A445IBL3"/>
<dbReference type="PANTHER" id="PTHR47877:SF3">
    <property type="entry name" value="LATE EMBRYOGENESIS ABUNDANT DOMAIN-CONTAINING PROTEIN _ LEA DOMAIN-CONTAINING PROTEIN"/>
    <property type="match status" value="1"/>
</dbReference>
<dbReference type="GO" id="GO:0005829">
    <property type="term" value="C:cytosol"/>
    <property type="evidence" value="ECO:0007669"/>
    <property type="project" value="TreeGrafter"/>
</dbReference>
<evidence type="ECO:0000256" key="1">
    <source>
        <dbReference type="SAM" id="MobiDB-lite"/>
    </source>
</evidence>
<keyword evidence="3" id="KW-1185">Reference proteome</keyword>
<feature type="region of interest" description="Disordered" evidence="1">
    <location>
        <begin position="501"/>
        <end position="522"/>
    </location>
</feature>
<feature type="compositionally biased region" description="Polar residues" evidence="1">
    <location>
        <begin position="247"/>
        <end position="262"/>
    </location>
</feature>
<feature type="compositionally biased region" description="Basic and acidic residues" evidence="1">
    <location>
        <begin position="426"/>
        <end position="442"/>
    </location>
</feature>
<feature type="compositionally biased region" description="Basic and acidic residues" evidence="1">
    <location>
        <begin position="207"/>
        <end position="221"/>
    </location>
</feature>
<feature type="compositionally biased region" description="Polar residues" evidence="1">
    <location>
        <begin position="223"/>
        <end position="234"/>
    </location>
</feature>
<name>A0A445IBL3_GLYSO</name>
<organism evidence="2 3">
    <name type="scientific">Glycine soja</name>
    <name type="common">Wild soybean</name>
    <dbReference type="NCBI Taxonomy" id="3848"/>
    <lineage>
        <taxon>Eukaryota</taxon>
        <taxon>Viridiplantae</taxon>
        <taxon>Streptophyta</taxon>
        <taxon>Embryophyta</taxon>
        <taxon>Tracheophyta</taxon>
        <taxon>Spermatophyta</taxon>
        <taxon>Magnoliopsida</taxon>
        <taxon>eudicotyledons</taxon>
        <taxon>Gunneridae</taxon>
        <taxon>Pentapetalae</taxon>
        <taxon>rosids</taxon>
        <taxon>fabids</taxon>
        <taxon>Fabales</taxon>
        <taxon>Fabaceae</taxon>
        <taxon>Papilionoideae</taxon>
        <taxon>50 kb inversion clade</taxon>
        <taxon>NPAAA clade</taxon>
        <taxon>indigoferoid/millettioid clade</taxon>
        <taxon>Phaseoleae</taxon>
        <taxon>Glycine</taxon>
        <taxon>Glycine subgen. Soja</taxon>
    </lineage>
</organism>
<proteinExistence type="predicted"/>